<feature type="transmembrane region" description="Helical" evidence="1">
    <location>
        <begin position="12"/>
        <end position="32"/>
    </location>
</feature>
<evidence type="ECO:0000256" key="1">
    <source>
        <dbReference type="SAM" id="Phobius"/>
    </source>
</evidence>
<sequence length="152" mass="16405">MQSLENAMRREIAVGSTFLAISLFFLIFGLQLPMGTARRIGPGVMPASVALMLMLLGMIILAQGFLRGSERRVARVNWRGLTAISASILVFAFALHPLGMILTTILAVLCAGLAEKPFRPLETLLLGVFLSLASVGIFIYGIGMRILVWPGC</sequence>
<feature type="transmembrane region" description="Helical" evidence="1">
    <location>
        <begin position="126"/>
        <end position="148"/>
    </location>
</feature>
<keyword evidence="1" id="KW-0812">Transmembrane</keyword>
<dbReference type="Proteomes" id="UP000640509">
    <property type="component" value="Unassembled WGS sequence"/>
</dbReference>
<feature type="domain" description="DUF1468" evidence="2">
    <location>
        <begin position="14"/>
        <end position="144"/>
    </location>
</feature>
<feature type="transmembrane region" description="Helical" evidence="1">
    <location>
        <begin position="44"/>
        <end position="66"/>
    </location>
</feature>
<dbReference type="InterPro" id="IPR009936">
    <property type="entry name" value="DUF1468"/>
</dbReference>
<feature type="transmembrane region" description="Helical" evidence="1">
    <location>
        <begin position="87"/>
        <end position="114"/>
    </location>
</feature>
<comment type="caution">
    <text evidence="3">The sequence shown here is derived from an EMBL/GenBank/DDBJ whole genome shotgun (WGS) entry which is preliminary data.</text>
</comment>
<keyword evidence="4" id="KW-1185">Reference proteome</keyword>
<organism evidence="3 4">
    <name type="scientific">Paracoccus acridae</name>
    <dbReference type="NCBI Taxonomy" id="1795310"/>
    <lineage>
        <taxon>Bacteria</taxon>
        <taxon>Pseudomonadati</taxon>
        <taxon>Pseudomonadota</taxon>
        <taxon>Alphaproteobacteria</taxon>
        <taxon>Rhodobacterales</taxon>
        <taxon>Paracoccaceae</taxon>
        <taxon>Paracoccus</taxon>
    </lineage>
</organism>
<name>A0ABQ1VP10_9RHOB</name>
<dbReference type="EMBL" id="BMIV01000033">
    <property type="protein sequence ID" value="GGF81148.1"/>
    <property type="molecule type" value="Genomic_DNA"/>
</dbReference>
<dbReference type="Pfam" id="PF07331">
    <property type="entry name" value="TctB"/>
    <property type="match status" value="1"/>
</dbReference>
<keyword evidence="1" id="KW-0472">Membrane</keyword>
<keyword evidence="1" id="KW-1133">Transmembrane helix</keyword>
<evidence type="ECO:0000259" key="2">
    <source>
        <dbReference type="Pfam" id="PF07331"/>
    </source>
</evidence>
<evidence type="ECO:0000313" key="4">
    <source>
        <dbReference type="Proteomes" id="UP000640509"/>
    </source>
</evidence>
<evidence type="ECO:0000313" key="3">
    <source>
        <dbReference type="EMBL" id="GGF81148.1"/>
    </source>
</evidence>
<protein>
    <recommendedName>
        <fullName evidence="2">DUF1468 domain-containing protein</fullName>
    </recommendedName>
</protein>
<gene>
    <name evidence="3" type="ORF">GCM10011402_37230</name>
</gene>
<reference evidence="4" key="1">
    <citation type="journal article" date="2019" name="Int. J. Syst. Evol. Microbiol.">
        <title>The Global Catalogue of Microorganisms (GCM) 10K type strain sequencing project: providing services to taxonomists for standard genome sequencing and annotation.</title>
        <authorList>
            <consortium name="The Broad Institute Genomics Platform"/>
            <consortium name="The Broad Institute Genome Sequencing Center for Infectious Disease"/>
            <person name="Wu L."/>
            <person name="Ma J."/>
        </authorList>
    </citation>
    <scope>NUCLEOTIDE SEQUENCE [LARGE SCALE GENOMIC DNA]</scope>
    <source>
        <strain evidence="4">CGMCC 1.15419</strain>
    </source>
</reference>
<accession>A0ABQ1VP10</accession>
<proteinExistence type="predicted"/>